<accession>A0AAP0CWQ1</accession>
<reference evidence="3 4" key="1">
    <citation type="submission" date="2024-04" db="EMBL/GenBank/DDBJ databases">
        <title>The reference genome of an endangered Asteraceae, Deinandra increscens subsp. villosa, native to the Central Coast of California.</title>
        <authorList>
            <person name="Guilliams M."/>
            <person name="Hasenstab-Lehman K."/>
            <person name="Meyer R."/>
            <person name="Mcevoy S."/>
        </authorList>
    </citation>
    <scope>NUCLEOTIDE SEQUENCE [LARGE SCALE GENOMIC DNA]</scope>
    <source>
        <tissue evidence="3">Leaf</tissue>
    </source>
</reference>
<evidence type="ECO:0000313" key="4">
    <source>
        <dbReference type="Proteomes" id="UP001408789"/>
    </source>
</evidence>
<name>A0AAP0CWQ1_9ASTR</name>
<evidence type="ECO:0000256" key="2">
    <source>
        <dbReference type="SAM" id="Phobius"/>
    </source>
</evidence>
<feature type="transmembrane region" description="Helical" evidence="2">
    <location>
        <begin position="119"/>
        <end position="142"/>
    </location>
</feature>
<dbReference type="AlphaFoldDB" id="A0AAP0CWQ1"/>
<organism evidence="3 4">
    <name type="scientific">Deinandra increscens subsp. villosa</name>
    <dbReference type="NCBI Taxonomy" id="3103831"/>
    <lineage>
        <taxon>Eukaryota</taxon>
        <taxon>Viridiplantae</taxon>
        <taxon>Streptophyta</taxon>
        <taxon>Embryophyta</taxon>
        <taxon>Tracheophyta</taxon>
        <taxon>Spermatophyta</taxon>
        <taxon>Magnoliopsida</taxon>
        <taxon>eudicotyledons</taxon>
        <taxon>Gunneridae</taxon>
        <taxon>Pentapetalae</taxon>
        <taxon>asterids</taxon>
        <taxon>campanulids</taxon>
        <taxon>Asterales</taxon>
        <taxon>Asteraceae</taxon>
        <taxon>Asteroideae</taxon>
        <taxon>Heliantheae alliance</taxon>
        <taxon>Madieae</taxon>
        <taxon>Madiinae</taxon>
        <taxon>Deinandra</taxon>
    </lineage>
</organism>
<dbReference type="PANTHER" id="PTHR34379:SF6">
    <property type="entry name" value="PROTEIN 3F"/>
    <property type="match status" value="1"/>
</dbReference>
<protein>
    <submittedName>
        <fullName evidence="3">Uncharacterized protein</fullName>
    </submittedName>
</protein>
<feature type="region of interest" description="Disordered" evidence="1">
    <location>
        <begin position="17"/>
        <end position="83"/>
    </location>
</feature>
<dbReference type="Proteomes" id="UP001408789">
    <property type="component" value="Unassembled WGS sequence"/>
</dbReference>
<evidence type="ECO:0000313" key="3">
    <source>
        <dbReference type="EMBL" id="KAK9064406.1"/>
    </source>
</evidence>
<keyword evidence="2" id="KW-0472">Membrane</keyword>
<keyword evidence="4" id="KW-1185">Reference proteome</keyword>
<dbReference type="PANTHER" id="PTHR34379">
    <property type="entry name" value="OS07G0553800 PROTEIN"/>
    <property type="match status" value="1"/>
</dbReference>
<sequence length="195" mass="22042">MKTKFFLCMRPTVTETEDGDYIKLPPSPNGSSRRNRQGKRVGPERYTRQLSVRSNGSNTSDGKPITRSASEPHMSSTNICNEKKVSSKKTSDISYDKVSYAPEFGPEWNSGACLMISSLFFTVFLGKFFGILCTLILVYSLYPHHRKNGGGYSRKSRNVVANSPEKGSLDYKRRVIMDGLLERKSNYRENNILFS</sequence>
<dbReference type="InterPro" id="IPR040411">
    <property type="entry name" value="At5g23160-like"/>
</dbReference>
<evidence type="ECO:0000256" key="1">
    <source>
        <dbReference type="SAM" id="MobiDB-lite"/>
    </source>
</evidence>
<comment type="caution">
    <text evidence="3">The sequence shown here is derived from an EMBL/GenBank/DDBJ whole genome shotgun (WGS) entry which is preliminary data.</text>
</comment>
<gene>
    <name evidence="3" type="ORF">SSX86_015788</name>
</gene>
<proteinExistence type="predicted"/>
<feature type="compositionally biased region" description="Polar residues" evidence="1">
    <location>
        <begin position="48"/>
        <end position="80"/>
    </location>
</feature>
<dbReference type="EMBL" id="JBCNJP010000017">
    <property type="protein sequence ID" value="KAK9064406.1"/>
    <property type="molecule type" value="Genomic_DNA"/>
</dbReference>
<keyword evidence="2" id="KW-1133">Transmembrane helix</keyword>
<keyword evidence="2" id="KW-0812">Transmembrane</keyword>